<evidence type="ECO:0008006" key="5">
    <source>
        <dbReference type="Google" id="ProtNLM"/>
    </source>
</evidence>
<sequence length="976" mass="109960">MKKIIKAFSVMIGIIIFNPLEAQQDINFGDFSKPVASVSSLATYNKTPVSLAVGTTNVTIPLLTLSSKSKNVTMPIQLSYNPMNLKVTEPASEVGTGWSLFGGGVISRENIGPINEAKYRPNATDYKADEFDDVFHYNLPGISGRFRFNRNIINNTIDVENLSPNKVKITYIRNSDLNFFKINSFTITDEKGYKYIFSDYSESSRDEIALYRSAFFLTQIRLPNDIPVVSLEYRKDDKHLSDDPLSGVIYRSCKLTKIISEGVGSIEITYVYDANKENSMNDPYSISQILLKNMQGNSISGYRFSYTDQGLYTIASESNGRRMLDKLIKLNKDLVEYEKTKFTYYNPNGGEVHPFGPYYWTPTFDSNNVRAYILPGLLKNIISPTGGVVEYNYEPHEVFFNRNTPEYLQHMQSSKGIVDPIIQYQGDFASVLNMDTNQSSTYNLTISGDPVKQKTVYFQFAIDELYQPGIWVPDPPTDPNDNPDPNNPGGSPGGHYHTELKYVLKKDGVIINSYNNSNTQTDYYLYPGNYTIEVTGTGGKARLLQAEIKLKNPPYINKNIALEYGARIKSIKNYNSSSEIIPVITESFSYNNFNDINSSSGYLFCNEAEDENITPGYVLYKNITTTDEQNGYSRYYYKTPNDYPKVPYTVDGNSTEFWANYMIARSGILERKEVYNALDNLLSSTDYSTTLETLNNVPDLKINGFNGIPTRYTKPAYVKNTMEISRTYAGSQYMENKIEITNNNIGNYEPAYVKESASDGTISEKWVRYALDKNNTRLLNANMVSVPLEIETKVNGKLIGKIETKYDDISHLYPSSTVTTNPNDGSVKTFEKFDSFDMYGKIRQLTESISEATGIGVSSTIIWGYNQTLPIAKIEGAKLSDIGNLADDIIAKSNADINTSTEVSLINALDTFRTHPALKEFEITTFTYDPLVGITTITPSNGMRETFVYDNNRLKSTLNVNGNIVQEYKYNMKPQP</sequence>
<name>A0A495SNL5_9FLAO</name>
<proteinExistence type="predicted"/>
<evidence type="ECO:0000256" key="1">
    <source>
        <dbReference type="SAM" id="MobiDB-lite"/>
    </source>
</evidence>
<feature type="compositionally biased region" description="Low complexity" evidence="1">
    <location>
        <begin position="479"/>
        <end position="489"/>
    </location>
</feature>
<evidence type="ECO:0000313" key="3">
    <source>
        <dbReference type="EMBL" id="RKT01030.1"/>
    </source>
</evidence>
<reference evidence="3 4" key="1">
    <citation type="submission" date="2018-10" db="EMBL/GenBank/DDBJ databases">
        <title>Genomic Encyclopedia of Archaeal and Bacterial Type Strains, Phase II (KMG-II): from individual species to whole genera.</title>
        <authorList>
            <person name="Goeker M."/>
        </authorList>
    </citation>
    <scope>NUCLEOTIDE SEQUENCE [LARGE SCALE GENOMIC DNA]</scope>
    <source>
        <strain evidence="3 4">DSM 14219</strain>
    </source>
</reference>
<gene>
    <name evidence="3" type="ORF">BCF58_0241</name>
</gene>
<keyword evidence="4" id="KW-1185">Reference proteome</keyword>
<comment type="caution">
    <text evidence="3">The sequence shown here is derived from an EMBL/GenBank/DDBJ whole genome shotgun (WGS) entry which is preliminary data.</text>
</comment>
<feature type="chain" id="PRO_5019759790" description="YD repeat-containing protein" evidence="2">
    <location>
        <begin position="23"/>
        <end position="976"/>
    </location>
</feature>
<dbReference type="Proteomes" id="UP000272428">
    <property type="component" value="Unassembled WGS sequence"/>
</dbReference>
<accession>A0A495SNL5</accession>
<evidence type="ECO:0000256" key="2">
    <source>
        <dbReference type="SAM" id="SignalP"/>
    </source>
</evidence>
<feature type="region of interest" description="Disordered" evidence="1">
    <location>
        <begin position="471"/>
        <end position="497"/>
    </location>
</feature>
<protein>
    <recommendedName>
        <fullName evidence="5">YD repeat-containing protein</fullName>
    </recommendedName>
</protein>
<evidence type="ECO:0000313" key="4">
    <source>
        <dbReference type="Proteomes" id="UP000272428"/>
    </source>
</evidence>
<organism evidence="3 4">
    <name type="scientific">Chryseobacterium defluvii</name>
    <dbReference type="NCBI Taxonomy" id="160396"/>
    <lineage>
        <taxon>Bacteria</taxon>
        <taxon>Pseudomonadati</taxon>
        <taxon>Bacteroidota</taxon>
        <taxon>Flavobacteriia</taxon>
        <taxon>Flavobacteriales</taxon>
        <taxon>Weeksellaceae</taxon>
        <taxon>Chryseobacterium group</taxon>
        <taxon>Chryseobacterium</taxon>
    </lineage>
</organism>
<dbReference type="AlphaFoldDB" id="A0A495SNL5"/>
<keyword evidence="2" id="KW-0732">Signal</keyword>
<dbReference type="EMBL" id="RBXB01000001">
    <property type="protein sequence ID" value="RKT01030.1"/>
    <property type="molecule type" value="Genomic_DNA"/>
</dbReference>
<feature type="signal peptide" evidence="2">
    <location>
        <begin position="1"/>
        <end position="22"/>
    </location>
</feature>